<evidence type="ECO:0000313" key="3">
    <source>
        <dbReference type="Proteomes" id="UP000236569"/>
    </source>
</evidence>
<accession>A0A2I9DWE9</accession>
<name>A0A2I9DWE9_9DEIO</name>
<reference evidence="3" key="1">
    <citation type="submission" date="2018-01" db="EMBL/GenBank/DDBJ databases">
        <title>Draft Genome Sequence of the Radioresistant Bacterium Deinococcus aerius TR0125, Isolated from the Higher Atmosphere above Japan.</title>
        <authorList>
            <person name="Satoh K."/>
            <person name="Arai H."/>
            <person name="Sanzen T."/>
            <person name="Kawaguchi Y."/>
            <person name="Hayashi H."/>
            <person name="Yokobori S."/>
            <person name="Yamagishi A."/>
            <person name="Oono Y."/>
            <person name="Narumi I."/>
        </authorList>
    </citation>
    <scope>NUCLEOTIDE SEQUENCE [LARGE SCALE GENOMIC DNA]</scope>
    <source>
        <strain evidence="3">TR0125</strain>
    </source>
</reference>
<gene>
    <name evidence="2" type="ORF">DAERI_030071</name>
</gene>
<comment type="caution">
    <text evidence="2">The sequence shown here is derived from an EMBL/GenBank/DDBJ whole genome shotgun (WGS) entry which is preliminary data.</text>
</comment>
<protein>
    <submittedName>
        <fullName evidence="2">Uncharacterized protein</fullName>
    </submittedName>
</protein>
<keyword evidence="3" id="KW-1185">Reference proteome</keyword>
<evidence type="ECO:0000313" key="2">
    <source>
        <dbReference type="EMBL" id="GBF04905.1"/>
    </source>
</evidence>
<evidence type="ECO:0000256" key="1">
    <source>
        <dbReference type="SAM" id="MobiDB-lite"/>
    </source>
</evidence>
<dbReference type="AlphaFoldDB" id="A0A2I9DWE9"/>
<sequence length="104" mass="11363">MSPPRTLTLRWMPGSNDRVHFEKGGRTFTVLLKDVQRADSHSLNPLYLSGRVTLSITRVHLSDLMGPLRQHVTSRAEGTAKGAWVDEGGLAADEPEDEPSGEPG</sequence>
<dbReference type="EMBL" id="BFAG01000003">
    <property type="protein sequence ID" value="GBF04905.1"/>
    <property type="molecule type" value="Genomic_DNA"/>
</dbReference>
<feature type="region of interest" description="Disordered" evidence="1">
    <location>
        <begin position="73"/>
        <end position="104"/>
    </location>
</feature>
<dbReference type="Proteomes" id="UP000236569">
    <property type="component" value="Unassembled WGS sequence"/>
</dbReference>
<feature type="compositionally biased region" description="Acidic residues" evidence="1">
    <location>
        <begin position="93"/>
        <end position="104"/>
    </location>
</feature>
<proteinExistence type="predicted"/>
<organism evidence="2 3">
    <name type="scientific">Deinococcus aerius</name>
    <dbReference type="NCBI Taxonomy" id="200253"/>
    <lineage>
        <taxon>Bacteria</taxon>
        <taxon>Thermotogati</taxon>
        <taxon>Deinococcota</taxon>
        <taxon>Deinococci</taxon>
        <taxon>Deinococcales</taxon>
        <taxon>Deinococcaceae</taxon>
        <taxon>Deinococcus</taxon>
    </lineage>
</organism>